<dbReference type="InterPro" id="IPR007433">
    <property type="entry name" value="DUF481"/>
</dbReference>
<keyword evidence="2" id="KW-0732">Signal</keyword>
<evidence type="ECO:0000313" key="3">
    <source>
        <dbReference type="EMBL" id="TXC64509.1"/>
    </source>
</evidence>
<comment type="caution">
    <text evidence="3">The sequence shown here is derived from an EMBL/GenBank/DDBJ whole genome shotgun (WGS) entry which is preliminary data.</text>
</comment>
<feature type="signal peptide" evidence="2">
    <location>
        <begin position="1"/>
        <end position="23"/>
    </location>
</feature>
<feature type="region of interest" description="Disordered" evidence="1">
    <location>
        <begin position="23"/>
        <end position="43"/>
    </location>
</feature>
<name>A0A5C6TW89_9SPHN</name>
<feature type="chain" id="PRO_5023120075" evidence="2">
    <location>
        <begin position="24"/>
        <end position="321"/>
    </location>
</feature>
<accession>A0A5C6TW89</accession>
<proteinExistence type="predicted"/>
<keyword evidence="4" id="KW-1185">Reference proteome</keyword>
<dbReference type="AlphaFoldDB" id="A0A5C6TW89"/>
<dbReference type="RefSeq" id="WP_345171129.1">
    <property type="nucleotide sequence ID" value="NZ_BAABIR010000001.1"/>
</dbReference>
<dbReference type="EMBL" id="VOQQ01000001">
    <property type="protein sequence ID" value="TXC64509.1"/>
    <property type="molecule type" value="Genomic_DNA"/>
</dbReference>
<reference evidence="3 4" key="1">
    <citation type="journal article" date="2015" name="J. Microbiol.">
        <title>Sphingosinicella ginsenosidimutans sp. nov., with ginsenoside converting activity.</title>
        <authorList>
            <person name="Kim J.K."/>
            <person name="Kang M.S."/>
            <person name="Park S.C."/>
            <person name="Kim K.M."/>
            <person name="Choi K."/>
            <person name="Yoon M.H."/>
            <person name="Im W.T."/>
        </authorList>
    </citation>
    <scope>NUCLEOTIDE SEQUENCE [LARGE SCALE GENOMIC DNA]</scope>
    <source>
        <strain evidence="3 4">BS-11</strain>
    </source>
</reference>
<organism evidence="3 4">
    <name type="scientific">Allosphingosinicella ginsenosidimutans</name>
    <dbReference type="NCBI Taxonomy" id="1176539"/>
    <lineage>
        <taxon>Bacteria</taxon>
        <taxon>Pseudomonadati</taxon>
        <taxon>Pseudomonadota</taxon>
        <taxon>Alphaproteobacteria</taxon>
        <taxon>Sphingomonadales</taxon>
        <taxon>Sphingomonadaceae</taxon>
        <taxon>Allosphingosinicella</taxon>
    </lineage>
</organism>
<gene>
    <name evidence="3" type="ORF">FRZ32_13110</name>
</gene>
<dbReference type="Proteomes" id="UP000321249">
    <property type="component" value="Unassembled WGS sequence"/>
</dbReference>
<evidence type="ECO:0000256" key="1">
    <source>
        <dbReference type="SAM" id="MobiDB-lite"/>
    </source>
</evidence>
<protein>
    <submittedName>
        <fullName evidence="3">DUF481 domain-containing protein</fullName>
    </submittedName>
</protein>
<sequence length="321" mass="34012">MRPMMIVPALALSLALVGTPAAAAEDDQPPTAASVATPPQAADQELPPAVQAMVNDALTSGSDAELAAVVKFARRAYPAQASALDSQVAARAARRAAEARARIAAAGPLENWHGRAEVGATRSTGNVDNFGLYGSLGVTREGLRWTHQVRASANVQETDGVRTQEQLLAAYEPRYKVNDRLSTYGLLQAERNPFLGFDARYSASLGLGYAVLKGQHVTVNLQGGPAFRIEEEVTGENEHGFSGRAALDARLQLRPGVALTQNATAFLDVEGNTFTSATGLEAQLVGRLSARLSYNVQYESKPTDGLTGTDTQSRISLVYGF</sequence>
<evidence type="ECO:0000256" key="2">
    <source>
        <dbReference type="SAM" id="SignalP"/>
    </source>
</evidence>
<dbReference type="Pfam" id="PF04338">
    <property type="entry name" value="DUF481"/>
    <property type="match status" value="1"/>
</dbReference>
<evidence type="ECO:0000313" key="4">
    <source>
        <dbReference type="Proteomes" id="UP000321249"/>
    </source>
</evidence>